<reference evidence="2" key="1">
    <citation type="journal article" date="2020" name="Nat. Commun.">
        <title>Genome sequence of the cluster root forming white lupin.</title>
        <authorList>
            <person name="Hufnagel B."/>
            <person name="Marques A."/>
            <person name="Soriano A."/>
            <person name="Marques L."/>
            <person name="Divol F."/>
            <person name="Doumas P."/>
            <person name="Sallet E."/>
            <person name="Mancinotti D."/>
            <person name="Carrere S."/>
            <person name="Marande W."/>
            <person name="Arribat S."/>
            <person name="Keller J."/>
            <person name="Huneau C."/>
            <person name="Blein T."/>
            <person name="Aime D."/>
            <person name="Laguerre M."/>
            <person name="Taylor J."/>
            <person name="Schubert V."/>
            <person name="Nelson M."/>
            <person name="Geu-Flores F."/>
            <person name="Crespi M."/>
            <person name="Gallardo-Guerrero K."/>
            <person name="Delaux P.-M."/>
            <person name="Salse J."/>
            <person name="Berges H."/>
            <person name="Guyot R."/>
            <person name="Gouzy J."/>
            <person name="Peret B."/>
        </authorList>
    </citation>
    <scope>NUCLEOTIDE SEQUENCE [LARGE SCALE GENOMIC DNA]</scope>
    <source>
        <strain evidence="2">cv. Amiga</strain>
    </source>
</reference>
<proteinExistence type="predicted"/>
<name>A0A6A5ML38_LUPAL</name>
<sequence>MGSKVTYNCFILLVVFTLCCCSLVHSLDNTDTKTLNSLLQDYALRSLIKHMPQTGALYDALLPQNLSGMNVSIVHLRSQRLYRKGANFSFFRIPPRTMFIPNVRRLVIVYQNLGNWSSKFYNLPSYSLITSVVGFMVFDASNVTDIRVKNLNLNTMGQPITTHFPNVTIMHGTNSRVRCVAFSANGTYKVSSMTSPGLCYSKDPGYFSVVSPLETKPQPQREWYVLVIGFVIGIFGLVAVVYAGFSCLRFVKAKRIEAIERHNNEDLVLESRWVGNSKLPSAAVTRTKPAYENSVL</sequence>
<dbReference type="Proteomes" id="UP000447434">
    <property type="component" value="Chromosome 16"/>
</dbReference>
<organism evidence="1 2">
    <name type="scientific">Lupinus albus</name>
    <name type="common">White lupine</name>
    <name type="synonym">Lupinus termis</name>
    <dbReference type="NCBI Taxonomy" id="3870"/>
    <lineage>
        <taxon>Eukaryota</taxon>
        <taxon>Viridiplantae</taxon>
        <taxon>Streptophyta</taxon>
        <taxon>Embryophyta</taxon>
        <taxon>Tracheophyta</taxon>
        <taxon>Spermatophyta</taxon>
        <taxon>Magnoliopsida</taxon>
        <taxon>eudicotyledons</taxon>
        <taxon>Gunneridae</taxon>
        <taxon>Pentapetalae</taxon>
        <taxon>rosids</taxon>
        <taxon>fabids</taxon>
        <taxon>Fabales</taxon>
        <taxon>Fabaceae</taxon>
        <taxon>Papilionoideae</taxon>
        <taxon>50 kb inversion clade</taxon>
        <taxon>genistoids sensu lato</taxon>
        <taxon>core genistoids</taxon>
        <taxon>Genisteae</taxon>
        <taxon>Lupinus</taxon>
    </lineage>
</organism>
<dbReference type="InterPro" id="IPR010605">
    <property type="entry name" value="DUF1191"/>
</dbReference>
<dbReference type="PANTHER" id="PTHR33512:SF4">
    <property type="entry name" value="PROTEIN, PUTATIVE (DUF1191)-RELATED"/>
    <property type="match status" value="1"/>
</dbReference>
<dbReference type="Pfam" id="PF06697">
    <property type="entry name" value="DUF1191"/>
    <property type="match status" value="1"/>
</dbReference>
<dbReference type="AlphaFoldDB" id="A0A6A5ML38"/>
<dbReference type="OrthoDB" id="768690at2759"/>
<protein>
    <submittedName>
        <fullName evidence="1">Uncharacterized protein</fullName>
    </submittedName>
</protein>
<dbReference type="PANTHER" id="PTHR33512">
    <property type="entry name" value="PROTEIN, PUTATIVE (DUF1191)-RELATED"/>
    <property type="match status" value="1"/>
</dbReference>
<gene>
    <name evidence="1" type="ORF">Lalb_Chr16g0390401</name>
</gene>
<dbReference type="GO" id="GO:0016020">
    <property type="term" value="C:membrane"/>
    <property type="evidence" value="ECO:0007669"/>
    <property type="project" value="TreeGrafter"/>
</dbReference>
<accession>A0A6A5ML38</accession>
<comment type="caution">
    <text evidence="1">The sequence shown here is derived from an EMBL/GenBank/DDBJ whole genome shotgun (WGS) entry which is preliminary data.</text>
</comment>
<dbReference type="EMBL" id="WOCE01000016">
    <property type="protein sequence ID" value="KAE9597794.1"/>
    <property type="molecule type" value="Genomic_DNA"/>
</dbReference>
<keyword evidence="2" id="KW-1185">Reference proteome</keyword>
<evidence type="ECO:0000313" key="2">
    <source>
        <dbReference type="Proteomes" id="UP000447434"/>
    </source>
</evidence>
<evidence type="ECO:0000313" key="1">
    <source>
        <dbReference type="EMBL" id="KAE9597794.1"/>
    </source>
</evidence>